<dbReference type="OrthoDB" id="9958532at2"/>
<dbReference type="AlphaFoldDB" id="A0A239NS59"/>
<keyword evidence="2" id="KW-1185">Reference proteome</keyword>
<proteinExistence type="predicted"/>
<evidence type="ECO:0000313" key="1">
    <source>
        <dbReference type="EMBL" id="SNT57522.1"/>
    </source>
</evidence>
<evidence type="ECO:0000313" key="2">
    <source>
        <dbReference type="Proteomes" id="UP000198282"/>
    </source>
</evidence>
<sequence length="161" mass="18545">MADDLIPTKGPTIVPELTGSPRRTAVEILAIWPSATMAIDNSNPVQLFVVLKEWENSLPREPPAPTENDLDEGFDEQQWYEYHYNERRIPLHLATDEWMPAEIAERFGTPDNGCGLDYFPAEYLYPLEKQDEIEQALRDLGFTVVRDHLLRDGAFLDRWLS</sequence>
<reference evidence="1 2" key="1">
    <citation type="submission" date="2017-06" db="EMBL/GenBank/DDBJ databases">
        <authorList>
            <person name="Kim H.J."/>
            <person name="Triplett B.A."/>
        </authorList>
    </citation>
    <scope>NUCLEOTIDE SEQUENCE [LARGE SCALE GENOMIC DNA]</scope>
    <source>
        <strain evidence="1 2">CGMCC 4.2132</strain>
    </source>
</reference>
<protein>
    <submittedName>
        <fullName evidence="1">Uncharacterized protein</fullName>
    </submittedName>
</protein>
<accession>A0A239NS59</accession>
<dbReference type="RefSeq" id="WP_143653531.1">
    <property type="nucleotide sequence ID" value="NZ_FZOD01000067.1"/>
</dbReference>
<name>A0A239NS59_9ACTN</name>
<dbReference type="Proteomes" id="UP000198282">
    <property type="component" value="Unassembled WGS sequence"/>
</dbReference>
<dbReference type="EMBL" id="FZOD01000067">
    <property type="protein sequence ID" value="SNT57522.1"/>
    <property type="molecule type" value="Genomic_DNA"/>
</dbReference>
<organism evidence="1 2">
    <name type="scientific">Streptosporangium subroseum</name>
    <dbReference type="NCBI Taxonomy" id="106412"/>
    <lineage>
        <taxon>Bacteria</taxon>
        <taxon>Bacillati</taxon>
        <taxon>Actinomycetota</taxon>
        <taxon>Actinomycetes</taxon>
        <taxon>Streptosporangiales</taxon>
        <taxon>Streptosporangiaceae</taxon>
        <taxon>Streptosporangium</taxon>
    </lineage>
</organism>
<gene>
    <name evidence="1" type="ORF">SAMN05216276_10676</name>
</gene>